<dbReference type="SUPFAM" id="SSF53649">
    <property type="entry name" value="Alkaline phosphatase-like"/>
    <property type="match status" value="1"/>
</dbReference>
<evidence type="ECO:0000259" key="2">
    <source>
        <dbReference type="Pfam" id="PF00884"/>
    </source>
</evidence>
<dbReference type="InterPro" id="IPR000917">
    <property type="entry name" value="Sulfatase_N"/>
</dbReference>
<sequence length="620" mass="71528">MKLSKLLLFAALISAFSACKKAKIEKEHPNIVWITSEDNSKHYMDMFDEHGVPTPNIASLAENGVVFTHAFSNAAVCSAARSTLISGCYGPRMASHYHRKLEKVPMPQGIEMYPAYLKAAGYYTGNNNKEDYNIIKSDSVWDESSKKAHWRNRKPGQPFFYVQNIGTTHEGCLHFSKEDFETKKTETDPDKCFVQPNHPNTKLMKYTNAWYRDKIMEMDRQVGDILAELKKDSLLENTFVFYYGDHGGVLPGSKGYLFETGLHVPLVVHIPKKYEHLVNIKPGTKNDGFVSFVDFGATILNLAGVEIPKGIDGKPFLGKNISEEELNNRDETFSYADRFDEKYDMVRAIRKGKYKYIRHFEPFNYDGLMNNYRYKQLAYQQWAQMHEDKKLNEIQDQFFHTKPAEALYDVEADPFETVNLINNENYKTTLLEMRERLTNKLKSMPDLSFYPEYYLIKNAFDNPVAFGQKNKAQINKYIDIANLELLPFNEAKSQLSDLLKSDDWLSRYWALIVCTKFENEAKEFAALIKNIAQEDKELMNRVRAAEFLGMTGIENPSKVMTHALYTSKDSNEALLILNSIVLMKDGSHKYKFDIQLDQIPTTTQENKMVQQRLKYLNIIS</sequence>
<organism evidence="3 4">
    <name type="scientific">Saccharicrinis fermentans DSM 9555 = JCM 21142</name>
    <dbReference type="NCBI Taxonomy" id="869213"/>
    <lineage>
        <taxon>Bacteria</taxon>
        <taxon>Pseudomonadati</taxon>
        <taxon>Bacteroidota</taxon>
        <taxon>Bacteroidia</taxon>
        <taxon>Marinilabiliales</taxon>
        <taxon>Marinilabiliaceae</taxon>
        <taxon>Saccharicrinis</taxon>
    </lineage>
</organism>
<dbReference type="PROSITE" id="PS51257">
    <property type="entry name" value="PROKAR_LIPOPROTEIN"/>
    <property type="match status" value="1"/>
</dbReference>
<evidence type="ECO:0000313" key="3">
    <source>
        <dbReference type="EMBL" id="GAF02204.1"/>
    </source>
</evidence>
<name>W7YI27_9BACT</name>
<dbReference type="EMBL" id="BAMD01000007">
    <property type="protein sequence ID" value="GAF02204.1"/>
    <property type="molecule type" value="Genomic_DNA"/>
</dbReference>
<accession>W7YI27</accession>
<dbReference type="Gene3D" id="3.40.720.10">
    <property type="entry name" value="Alkaline Phosphatase, subunit A"/>
    <property type="match status" value="1"/>
</dbReference>
<gene>
    <name evidence="3" type="ORF">JCM21142_3832</name>
</gene>
<feature type="domain" description="Sulfatase N-terminal" evidence="2">
    <location>
        <begin position="129"/>
        <end position="305"/>
    </location>
</feature>
<keyword evidence="1" id="KW-0732">Signal</keyword>
<dbReference type="InterPro" id="IPR017850">
    <property type="entry name" value="Alkaline_phosphatase_core_sf"/>
</dbReference>
<dbReference type="AlphaFoldDB" id="W7YI27"/>
<feature type="signal peptide" evidence="1">
    <location>
        <begin position="1"/>
        <end position="22"/>
    </location>
</feature>
<keyword evidence="4" id="KW-1185">Reference proteome</keyword>
<dbReference type="STRING" id="869213.GCA_000517085_00669"/>
<dbReference type="RefSeq" id="WP_027470662.1">
    <property type="nucleotide sequence ID" value="NZ_BAMD01000007.1"/>
</dbReference>
<dbReference type="InterPro" id="IPR052701">
    <property type="entry name" value="GAG_Ulvan_Degrading_Sulfatases"/>
</dbReference>
<evidence type="ECO:0000313" key="4">
    <source>
        <dbReference type="Proteomes" id="UP000019402"/>
    </source>
</evidence>
<evidence type="ECO:0000256" key="1">
    <source>
        <dbReference type="SAM" id="SignalP"/>
    </source>
</evidence>
<dbReference type="PANTHER" id="PTHR43751:SF1">
    <property type="entry name" value="SULFATASE ATSG-RELATED"/>
    <property type="match status" value="1"/>
</dbReference>
<reference evidence="3 4" key="1">
    <citation type="journal article" date="2014" name="Genome Announc.">
        <title>Draft Genome Sequence of Cytophaga fermentans JCM 21142T, a Facultative Anaerobe Isolated from Marine Mud.</title>
        <authorList>
            <person name="Starns D."/>
            <person name="Oshima K."/>
            <person name="Suda W."/>
            <person name="Iino T."/>
            <person name="Yuki M."/>
            <person name="Inoue J."/>
            <person name="Kitamura K."/>
            <person name="Iida T."/>
            <person name="Darby A."/>
            <person name="Hattori M."/>
            <person name="Ohkuma M."/>
        </authorList>
    </citation>
    <scope>NUCLEOTIDE SEQUENCE [LARGE SCALE GENOMIC DNA]</scope>
    <source>
        <strain evidence="3 4">JCM 21142</strain>
    </source>
</reference>
<comment type="caution">
    <text evidence="3">The sequence shown here is derived from an EMBL/GenBank/DDBJ whole genome shotgun (WGS) entry which is preliminary data.</text>
</comment>
<dbReference type="PANTHER" id="PTHR43751">
    <property type="entry name" value="SULFATASE"/>
    <property type="match status" value="1"/>
</dbReference>
<dbReference type="CDD" id="cd16027">
    <property type="entry name" value="SGSH"/>
    <property type="match status" value="1"/>
</dbReference>
<dbReference type="Proteomes" id="UP000019402">
    <property type="component" value="Unassembled WGS sequence"/>
</dbReference>
<dbReference type="eggNOG" id="COG3119">
    <property type="taxonomic scope" value="Bacteria"/>
</dbReference>
<proteinExistence type="predicted"/>
<dbReference type="Pfam" id="PF00884">
    <property type="entry name" value="Sulfatase"/>
    <property type="match status" value="1"/>
</dbReference>
<dbReference type="OrthoDB" id="9765065at2"/>
<feature type="chain" id="PRO_5004904306" evidence="1">
    <location>
        <begin position="23"/>
        <end position="620"/>
    </location>
</feature>
<protein>
    <submittedName>
        <fullName evidence="3">Choline-sulfatase</fullName>
    </submittedName>
</protein>